<evidence type="ECO:0000256" key="1">
    <source>
        <dbReference type="ARBA" id="ARBA00022723"/>
    </source>
</evidence>
<reference evidence="7 8" key="1">
    <citation type="submission" date="2019-08" db="EMBL/GenBank/DDBJ databases">
        <authorList>
            <person name="Alioto T."/>
            <person name="Alioto T."/>
            <person name="Gomez Garrido J."/>
        </authorList>
    </citation>
    <scope>NUCLEOTIDE SEQUENCE [LARGE SCALE GENOMIC DNA]</scope>
</reference>
<feature type="region of interest" description="Disordered" evidence="5">
    <location>
        <begin position="147"/>
        <end position="173"/>
    </location>
</feature>
<evidence type="ECO:0000256" key="3">
    <source>
        <dbReference type="ARBA" id="ARBA00022912"/>
    </source>
</evidence>
<keyword evidence="1" id="KW-0479">Metal-binding</keyword>
<dbReference type="Pfam" id="PF00481">
    <property type="entry name" value="PP2C"/>
    <property type="match status" value="1"/>
</dbReference>
<evidence type="ECO:0000313" key="8">
    <source>
        <dbReference type="Proteomes" id="UP000325440"/>
    </source>
</evidence>
<dbReference type="InterPro" id="IPR001932">
    <property type="entry name" value="PPM-type_phosphatase-like_dom"/>
</dbReference>
<dbReference type="EMBL" id="CABPRJ010000994">
    <property type="protein sequence ID" value="VVC34422.1"/>
    <property type="molecule type" value="Genomic_DNA"/>
</dbReference>
<proteinExistence type="inferred from homology"/>
<feature type="compositionally biased region" description="Polar residues" evidence="5">
    <location>
        <begin position="160"/>
        <end position="169"/>
    </location>
</feature>
<dbReference type="GO" id="GO:0004722">
    <property type="term" value="F:protein serine/threonine phosphatase activity"/>
    <property type="evidence" value="ECO:0007669"/>
    <property type="project" value="InterPro"/>
</dbReference>
<sequence>MAITEENVLNQNFQELTVDGVDEKDVLDTNWQFEGKNVAVYAVRGRRLQMEDRYVIKTNIMGTGISLFGIFDGHAGNFAAEYATTHLMENLMNKIIKVKSLLNEKIRKKKESEKLTSNTLDNVTSHMKPEIKLYSAVLDDSTIDYNKNKKKRNRRKKNKQGSLGTNNPKKNAKNVIINPSSYLLREGKIHFSKLLIDEVLAADKLLIEAAKTTSDIAGSTALIVLIDGNTLFVANVGDSRGVMCDKKGIAIPISFDHKPEQKGEKKRIENAGGFISFNGVWRVAGILATSRALGDYPLKENQYVIANPDVLTFDLSHHDPQFIILASDGLWDIFTNEEAVECIKEHIDDSFYGAQYITLESFNKGSLDNITVLVIKFPPTWSKVSQEVNNGGCK</sequence>
<accession>A0A5E4MSD9</accession>
<dbReference type="GO" id="GO:0046872">
    <property type="term" value="F:metal ion binding"/>
    <property type="evidence" value="ECO:0007669"/>
    <property type="project" value="UniProtKB-KW"/>
</dbReference>
<dbReference type="AlphaFoldDB" id="A0A5E4MSD9"/>
<dbReference type="SUPFAM" id="SSF81606">
    <property type="entry name" value="PP2C-like"/>
    <property type="match status" value="1"/>
</dbReference>
<evidence type="ECO:0000256" key="5">
    <source>
        <dbReference type="SAM" id="MobiDB-lite"/>
    </source>
</evidence>
<protein>
    <submittedName>
        <fullName evidence="7">PPM-type phosphatase domain,PPM-type phosphatase, divalent cation binding</fullName>
    </submittedName>
</protein>
<evidence type="ECO:0000259" key="6">
    <source>
        <dbReference type="PROSITE" id="PS51746"/>
    </source>
</evidence>
<dbReference type="Proteomes" id="UP000325440">
    <property type="component" value="Unassembled WGS sequence"/>
</dbReference>
<keyword evidence="8" id="KW-1185">Reference proteome</keyword>
<dbReference type="PANTHER" id="PTHR47992">
    <property type="entry name" value="PROTEIN PHOSPHATASE"/>
    <property type="match status" value="1"/>
</dbReference>
<dbReference type="PROSITE" id="PS01032">
    <property type="entry name" value="PPM_1"/>
    <property type="match status" value="1"/>
</dbReference>
<dbReference type="InterPro" id="IPR036457">
    <property type="entry name" value="PPM-type-like_dom_sf"/>
</dbReference>
<name>A0A5E4MSD9_9HEMI</name>
<gene>
    <name evidence="7" type="ORF">CINCED_3A001705</name>
</gene>
<feature type="domain" description="PPM-type phosphatase" evidence="6">
    <location>
        <begin position="37"/>
        <end position="377"/>
    </location>
</feature>
<feature type="compositionally biased region" description="Basic residues" evidence="5">
    <location>
        <begin position="148"/>
        <end position="159"/>
    </location>
</feature>
<dbReference type="SMART" id="SM00332">
    <property type="entry name" value="PP2Cc"/>
    <property type="match status" value="1"/>
</dbReference>
<evidence type="ECO:0000256" key="2">
    <source>
        <dbReference type="ARBA" id="ARBA00022801"/>
    </source>
</evidence>
<organism evidence="7 8">
    <name type="scientific">Cinara cedri</name>
    <dbReference type="NCBI Taxonomy" id="506608"/>
    <lineage>
        <taxon>Eukaryota</taxon>
        <taxon>Metazoa</taxon>
        <taxon>Ecdysozoa</taxon>
        <taxon>Arthropoda</taxon>
        <taxon>Hexapoda</taxon>
        <taxon>Insecta</taxon>
        <taxon>Pterygota</taxon>
        <taxon>Neoptera</taxon>
        <taxon>Paraneoptera</taxon>
        <taxon>Hemiptera</taxon>
        <taxon>Sternorrhyncha</taxon>
        <taxon>Aphidomorpha</taxon>
        <taxon>Aphidoidea</taxon>
        <taxon>Aphididae</taxon>
        <taxon>Lachninae</taxon>
        <taxon>Cinara</taxon>
    </lineage>
</organism>
<dbReference type="InterPro" id="IPR015655">
    <property type="entry name" value="PP2C"/>
</dbReference>
<dbReference type="OrthoDB" id="343114at2759"/>
<evidence type="ECO:0000313" key="7">
    <source>
        <dbReference type="EMBL" id="VVC34422.1"/>
    </source>
</evidence>
<dbReference type="CDD" id="cd00143">
    <property type="entry name" value="PP2Cc"/>
    <property type="match status" value="1"/>
</dbReference>
<dbReference type="InterPro" id="IPR000222">
    <property type="entry name" value="PP2C_BS"/>
</dbReference>
<comment type="similarity">
    <text evidence="4">Belongs to the PP2C family.</text>
</comment>
<evidence type="ECO:0000256" key="4">
    <source>
        <dbReference type="RuleBase" id="RU003465"/>
    </source>
</evidence>
<dbReference type="Gene3D" id="3.60.40.10">
    <property type="entry name" value="PPM-type phosphatase domain"/>
    <property type="match status" value="1"/>
</dbReference>
<keyword evidence="3 4" id="KW-0904">Protein phosphatase</keyword>
<keyword evidence="2 4" id="KW-0378">Hydrolase</keyword>
<dbReference type="PROSITE" id="PS51746">
    <property type="entry name" value="PPM_2"/>
    <property type="match status" value="1"/>
</dbReference>